<dbReference type="EMBL" id="JAKLJA010000087">
    <property type="protein sequence ID" value="MCG5079003.1"/>
    <property type="molecule type" value="Genomic_DNA"/>
</dbReference>
<dbReference type="NCBIfam" id="TIGR01730">
    <property type="entry name" value="RND_mfp"/>
    <property type="match status" value="1"/>
</dbReference>
<sequence>MKNRWIGGAAALAFWLGHTAPAQADTGEPSVLVTLTALQQGSLPRTINAYGFIQPSAAASRTMMAPTSATVGAVYVREGEEVAAGAPLLQLAPSPQTTAAWSQARSALQVAQQLAARTKQMSGQHLATAQQLADAQKSEADARANLAALEAQGAGGSSVVRAPFRAIVMHVSASPGTLASTGTPLVDLAKPDGVVLKVGVAPADAALIDRGNAARLTAVGDHRTWPGTVLQRGSMIDPATGLVPVEISLPADRLLPGEAANATIIIGETQGYVVPHTAILVDDHGNPYVVQANGMKARKVTIRIADAQGDKDVIQGNGLNATQPLVLSGNHQLDDGMQIRVAAQGQKGAK</sequence>
<dbReference type="Gene3D" id="1.10.287.470">
    <property type="entry name" value="Helix hairpin bin"/>
    <property type="match status" value="1"/>
</dbReference>
<proteinExistence type="inferred from homology"/>
<evidence type="ECO:0000313" key="4">
    <source>
        <dbReference type="Proteomes" id="UP001139308"/>
    </source>
</evidence>
<dbReference type="PANTHER" id="PTHR30469:SF15">
    <property type="entry name" value="HLYD FAMILY OF SECRETION PROTEINS"/>
    <property type="match status" value="1"/>
</dbReference>
<comment type="caution">
    <text evidence="3">The sequence shown here is derived from an EMBL/GenBank/DDBJ whole genome shotgun (WGS) entry which is preliminary data.</text>
</comment>
<feature type="signal peptide" evidence="2">
    <location>
        <begin position="1"/>
        <end position="24"/>
    </location>
</feature>
<dbReference type="Gene3D" id="2.40.50.100">
    <property type="match status" value="1"/>
</dbReference>
<comment type="similarity">
    <text evidence="1">Belongs to the membrane fusion protein (MFP) (TC 8.A.1) family.</text>
</comment>
<keyword evidence="4" id="KW-1185">Reference proteome</keyword>
<dbReference type="Gene3D" id="2.40.30.170">
    <property type="match status" value="1"/>
</dbReference>
<dbReference type="AlphaFoldDB" id="A0A9X1UPB2"/>
<keyword evidence="2" id="KW-0732">Signal</keyword>
<organism evidence="3 4">
    <name type="scientific">Paraburkholderia tagetis</name>
    <dbReference type="NCBI Taxonomy" id="2913261"/>
    <lineage>
        <taxon>Bacteria</taxon>
        <taxon>Pseudomonadati</taxon>
        <taxon>Pseudomonadota</taxon>
        <taxon>Betaproteobacteria</taxon>
        <taxon>Burkholderiales</taxon>
        <taxon>Burkholderiaceae</taxon>
        <taxon>Paraburkholderia</taxon>
    </lineage>
</organism>
<dbReference type="Gene3D" id="2.40.420.20">
    <property type="match status" value="1"/>
</dbReference>
<evidence type="ECO:0000256" key="2">
    <source>
        <dbReference type="SAM" id="SignalP"/>
    </source>
</evidence>
<gene>
    <name evidence="3" type="ORF">L5014_37805</name>
</gene>
<dbReference type="InterPro" id="IPR006143">
    <property type="entry name" value="RND_pump_MFP"/>
</dbReference>
<dbReference type="Proteomes" id="UP001139308">
    <property type="component" value="Unassembled WGS sequence"/>
</dbReference>
<evidence type="ECO:0000313" key="3">
    <source>
        <dbReference type="EMBL" id="MCG5079003.1"/>
    </source>
</evidence>
<protein>
    <submittedName>
        <fullName evidence="3">Efflux RND transporter periplasmic adaptor subunit</fullName>
    </submittedName>
</protein>
<dbReference type="GO" id="GO:1990281">
    <property type="term" value="C:efflux pump complex"/>
    <property type="evidence" value="ECO:0007669"/>
    <property type="project" value="TreeGrafter"/>
</dbReference>
<accession>A0A9X1UPB2</accession>
<dbReference type="SUPFAM" id="SSF111369">
    <property type="entry name" value="HlyD-like secretion proteins"/>
    <property type="match status" value="1"/>
</dbReference>
<reference evidence="3" key="1">
    <citation type="submission" date="2022-01" db="EMBL/GenBank/DDBJ databases">
        <title>Genome sequence and assembly of Parabukholderia sp. RG36.</title>
        <authorList>
            <person name="Chhetri G."/>
        </authorList>
    </citation>
    <scope>NUCLEOTIDE SEQUENCE</scope>
    <source>
        <strain evidence="3">RG36</strain>
    </source>
</reference>
<feature type="chain" id="PRO_5040771262" evidence="2">
    <location>
        <begin position="25"/>
        <end position="350"/>
    </location>
</feature>
<dbReference type="RefSeq" id="WP_238468971.1">
    <property type="nucleotide sequence ID" value="NZ_JAKLJA010000087.1"/>
</dbReference>
<evidence type="ECO:0000256" key="1">
    <source>
        <dbReference type="ARBA" id="ARBA00009477"/>
    </source>
</evidence>
<dbReference type="GO" id="GO:0015562">
    <property type="term" value="F:efflux transmembrane transporter activity"/>
    <property type="evidence" value="ECO:0007669"/>
    <property type="project" value="TreeGrafter"/>
</dbReference>
<name>A0A9X1UPB2_9BURK</name>
<dbReference type="PANTHER" id="PTHR30469">
    <property type="entry name" value="MULTIDRUG RESISTANCE PROTEIN MDTA"/>
    <property type="match status" value="1"/>
</dbReference>